<protein>
    <recommendedName>
        <fullName evidence="8">Prepilin-type N-terminal cleavage/methylation domain-containing protein</fullName>
    </recommendedName>
</protein>
<name>A0A6J4RND7_9ACTN</name>
<dbReference type="PROSITE" id="PS00409">
    <property type="entry name" value="PROKAR_NTER_METHYL"/>
    <property type="match status" value="1"/>
</dbReference>
<keyword evidence="5 6" id="KW-0472">Membrane</keyword>
<dbReference type="InterPro" id="IPR012902">
    <property type="entry name" value="N_methyl_site"/>
</dbReference>
<evidence type="ECO:0000313" key="7">
    <source>
        <dbReference type="EMBL" id="CAA9478129.1"/>
    </source>
</evidence>
<dbReference type="SUPFAM" id="SSF54523">
    <property type="entry name" value="Pili subunits"/>
    <property type="match status" value="1"/>
</dbReference>
<evidence type="ECO:0000256" key="6">
    <source>
        <dbReference type="SAM" id="Phobius"/>
    </source>
</evidence>
<keyword evidence="2" id="KW-0488">Methylation</keyword>
<dbReference type="Pfam" id="PF07963">
    <property type="entry name" value="N_methyl"/>
    <property type="match status" value="1"/>
</dbReference>
<dbReference type="PANTHER" id="PTHR30093:SF44">
    <property type="entry name" value="TYPE II SECRETION SYSTEM CORE PROTEIN G"/>
    <property type="match status" value="1"/>
</dbReference>
<gene>
    <name evidence="7" type="ORF">AVDCRST_MAG65-1279</name>
</gene>
<dbReference type="NCBIfam" id="TIGR02532">
    <property type="entry name" value="IV_pilin_GFxxxE"/>
    <property type="match status" value="1"/>
</dbReference>
<accession>A0A6J4RND7</accession>
<keyword evidence="3 6" id="KW-0812">Transmembrane</keyword>
<dbReference type="PANTHER" id="PTHR30093">
    <property type="entry name" value="GENERAL SECRETION PATHWAY PROTEIN G"/>
    <property type="match status" value="1"/>
</dbReference>
<evidence type="ECO:0000256" key="2">
    <source>
        <dbReference type="ARBA" id="ARBA00022481"/>
    </source>
</evidence>
<evidence type="ECO:0000256" key="5">
    <source>
        <dbReference type="ARBA" id="ARBA00023136"/>
    </source>
</evidence>
<dbReference type="GO" id="GO:0016020">
    <property type="term" value="C:membrane"/>
    <property type="evidence" value="ECO:0007669"/>
    <property type="project" value="UniProtKB-SubCell"/>
</dbReference>
<feature type="transmembrane region" description="Helical" evidence="6">
    <location>
        <begin position="20"/>
        <end position="39"/>
    </location>
</feature>
<dbReference type="Gene3D" id="3.30.700.10">
    <property type="entry name" value="Glycoprotein, Type 4 Pilin"/>
    <property type="match status" value="1"/>
</dbReference>
<reference evidence="7" key="1">
    <citation type="submission" date="2020-02" db="EMBL/GenBank/DDBJ databases">
        <authorList>
            <person name="Meier V. D."/>
        </authorList>
    </citation>
    <scope>NUCLEOTIDE SEQUENCE</scope>
    <source>
        <strain evidence="7">AVDCRST_MAG65</strain>
    </source>
</reference>
<evidence type="ECO:0008006" key="8">
    <source>
        <dbReference type="Google" id="ProtNLM"/>
    </source>
</evidence>
<organism evidence="7">
    <name type="scientific">uncultured Solirubrobacteraceae bacterium</name>
    <dbReference type="NCBI Taxonomy" id="1162706"/>
    <lineage>
        <taxon>Bacteria</taxon>
        <taxon>Bacillati</taxon>
        <taxon>Actinomycetota</taxon>
        <taxon>Thermoleophilia</taxon>
        <taxon>Solirubrobacterales</taxon>
        <taxon>Solirubrobacteraceae</taxon>
        <taxon>environmental samples</taxon>
    </lineage>
</organism>
<evidence type="ECO:0000256" key="1">
    <source>
        <dbReference type="ARBA" id="ARBA00004167"/>
    </source>
</evidence>
<evidence type="ECO:0000256" key="4">
    <source>
        <dbReference type="ARBA" id="ARBA00022989"/>
    </source>
</evidence>
<dbReference type="EMBL" id="CADCVL010000214">
    <property type="protein sequence ID" value="CAA9478129.1"/>
    <property type="molecule type" value="Genomic_DNA"/>
</dbReference>
<evidence type="ECO:0000256" key="3">
    <source>
        <dbReference type="ARBA" id="ARBA00022692"/>
    </source>
</evidence>
<sequence>MLNKLRQRAGDEAGFTLIELLVVILIIGILAAIALPSFLNQRSKAQDTEAKSMARTAQTAFETIYTDEQDYAADEADLVAVENALTEGTSGDDGQPVLTATGAGDEFSVAVISVSGSEFRIAKAADGTITRDCDTAGENGCPSDGIW</sequence>
<dbReference type="AlphaFoldDB" id="A0A6J4RND7"/>
<comment type="subcellular location">
    <subcellularLocation>
        <location evidence="1">Membrane</location>
        <topology evidence="1">Single-pass membrane protein</topology>
    </subcellularLocation>
</comment>
<proteinExistence type="predicted"/>
<keyword evidence="4 6" id="KW-1133">Transmembrane helix</keyword>
<dbReference type="InterPro" id="IPR045584">
    <property type="entry name" value="Pilin-like"/>
</dbReference>